<dbReference type="InterPro" id="IPR023214">
    <property type="entry name" value="HAD_sf"/>
</dbReference>
<accession>A0A1W1XCY4</accession>
<protein>
    <submittedName>
        <fullName evidence="1">Haloacid dehalogenase superfamily, subfamily IA, variant 3 with third motif having DD or ED</fullName>
    </submittedName>
</protein>
<dbReference type="InterPro" id="IPR006439">
    <property type="entry name" value="HAD-SF_hydro_IA"/>
</dbReference>
<sequence>MTAAPIRAALFDMDGLMLDTERIACRAWHDAAGQLGITLADEVVLGMVGMHSSKVDAWLISQLGDDAPIHLLREATHERYLQLTEGAIPHKPGLIALLDWLKAQGLPIGVATSTRRSIAEHHLKAAGLWPYFAFAVCGDEIEHPKPAPDIYLKAAGLHGVPPQDCVVFEDSNFGVRAGHSADCRVIMVPDLRQPTPETLALGVAVVPSLVEGLQLLASWQGEA</sequence>
<proteinExistence type="predicted"/>
<dbReference type="CDD" id="cd07505">
    <property type="entry name" value="HAD_BPGM-like"/>
    <property type="match status" value="1"/>
</dbReference>
<keyword evidence="2" id="KW-1185">Reference proteome</keyword>
<evidence type="ECO:0000313" key="1">
    <source>
        <dbReference type="EMBL" id="SMC21722.1"/>
    </source>
</evidence>
<dbReference type="SFLD" id="SFLDG01129">
    <property type="entry name" value="C1.5:_HAD__Beta-PGM__Phosphata"/>
    <property type="match status" value="1"/>
</dbReference>
<dbReference type="PRINTS" id="PR00413">
    <property type="entry name" value="HADHALOGNASE"/>
</dbReference>
<dbReference type="Pfam" id="PF13419">
    <property type="entry name" value="HAD_2"/>
    <property type="match status" value="1"/>
</dbReference>
<dbReference type="NCBIfam" id="TIGR01509">
    <property type="entry name" value="HAD-SF-IA-v3"/>
    <property type="match status" value="1"/>
</dbReference>
<dbReference type="STRING" id="1121001.SAMN02745857_01227"/>
<dbReference type="InterPro" id="IPR023198">
    <property type="entry name" value="PGP-like_dom2"/>
</dbReference>
<dbReference type="SFLD" id="SFLDS00003">
    <property type="entry name" value="Haloacid_Dehalogenase"/>
    <property type="match status" value="1"/>
</dbReference>
<organism evidence="1 2">
    <name type="scientific">Andreprevotia lacus DSM 23236</name>
    <dbReference type="NCBI Taxonomy" id="1121001"/>
    <lineage>
        <taxon>Bacteria</taxon>
        <taxon>Pseudomonadati</taxon>
        <taxon>Pseudomonadota</taxon>
        <taxon>Betaproteobacteria</taxon>
        <taxon>Neisseriales</taxon>
        <taxon>Chitinibacteraceae</taxon>
        <taxon>Andreprevotia</taxon>
    </lineage>
</organism>
<dbReference type="SUPFAM" id="SSF56784">
    <property type="entry name" value="HAD-like"/>
    <property type="match status" value="1"/>
</dbReference>
<gene>
    <name evidence="1" type="ORF">SAMN02745857_01227</name>
</gene>
<dbReference type="SFLD" id="SFLDG01135">
    <property type="entry name" value="C1.5.6:_HAD__Beta-PGM__Phospha"/>
    <property type="match status" value="1"/>
</dbReference>
<name>A0A1W1XCY4_9NEIS</name>
<dbReference type="Proteomes" id="UP000192761">
    <property type="component" value="Unassembled WGS sequence"/>
</dbReference>
<dbReference type="InterPro" id="IPR041492">
    <property type="entry name" value="HAD_2"/>
</dbReference>
<reference evidence="1 2" key="1">
    <citation type="submission" date="2017-04" db="EMBL/GenBank/DDBJ databases">
        <authorList>
            <person name="Afonso C.L."/>
            <person name="Miller P.J."/>
            <person name="Scott M.A."/>
            <person name="Spackman E."/>
            <person name="Goraichik I."/>
            <person name="Dimitrov K.M."/>
            <person name="Suarez D.L."/>
            <person name="Swayne D.E."/>
        </authorList>
    </citation>
    <scope>NUCLEOTIDE SEQUENCE [LARGE SCALE GENOMIC DNA]</scope>
    <source>
        <strain evidence="1 2">DSM 23236</strain>
    </source>
</reference>
<dbReference type="EMBL" id="FWXD01000006">
    <property type="protein sequence ID" value="SMC21722.1"/>
    <property type="molecule type" value="Genomic_DNA"/>
</dbReference>
<dbReference type="AlphaFoldDB" id="A0A1W1XCY4"/>
<dbReference type="Gene3D" id="1.10.150.240">
    <property type="entry name" value="Putative phosphatase, domain 2"/>
    <property type="match status" value="1"/>
</dbReference>
<dbReference type="OrthoDB" id="9800058at2"/>
<dbReference type="RefSeq" id="WP_084089900.1">
    <property type="nucleotide sequence ID" value="NZ_FWXD01000006.1"/>
</dbReference>
<evidence type="ECO:0000313" key="2">
    <source>
        <dbReference type="Proteomes" id="UP000192761"/>
    </source>
</evidence>
<dbReference type="PANTHER" id="PTHR18901:SF38">
    <property type="entry name" value="PSEUDOURIDINE-5'-PHOSPHATASE"/>
    <property type="match status" value="1"/>
</dbReference>
<dbReference type="InterPro" id="IPR036412">
    <property type="entry name" value="HAD-like_sf"/>
</dbReference>
<dbReference type="Gene3D" id="3.40.50.1000">
    <property type="entry name" value="HAD superfamily/HAD-like"/>
    <property type="match status" value="1"/>
</dbReference>
<dbReference type="PANTHER" id="PTHR18901">
    <property type="entry name" value="2-DEOXYGLUCOSE-6-PHOSPHATE PHOSPHATASE 2"/>
    <property type="match status" value="1"/>
</dbReference>